<keyword evidence="3" id="KW-0547">Nucleotide-binding</keyword>
<evidence type="ECO:0000259" key="8">
    <source>
        <dbReference type="PROSITE" id="PS50893"/>
    </source>
</evidence>
<dbReference type="InterPro" id="IPR017871">
    <property type="entry name" value="ABC_transporter-like_CS"/>
</dbReference>
<evidence type="ECO:0000256" key="5">
    <source>
        <dbReference type="ARBA" id="ARBA00022989"/>
    </source>
</evidence>
<dbReference type="Proteomes" id="UP000313948">
    <property type="component" value="Chromosome"/>
</dbReference>
<keyword evidence="5 7" id="KW-1133">Transmembrane helix</keyword>
<dbReference type="InterPro" id="IPR011527">
    <property type="entry name" value="ABC1_TM_dom"/>
</dbReference>
<evidence type="ECO:0000256" key="2">
    <source>
        <dbReference type="ARBA" id="ARBA00022692"/>
    </source>
</evidence>
<dbReference type="EMBL" id="CP040899">
    <property type="protein sequence ID" value="QDB80838.1"/>
    <property type="molecule type" value="Genomic_DNA"/>
</dbReference>
<feature type="domain" description="ABC transmembrane type-1" evidence="9">
    <location>
        <begin position="24"/>
        <end position="312"/>
    </location>
</feature>
<accession>A0ABX5VRH4</accession>
<organism evidence="10 11">
    <name type="scientific">Georgenia wutianyii</name>
    <dbReference type="NCBI Taxonomy" id="2585135"/>
    <lineage>
        <taxon>Bacteria</taxon>
        <taxon>Bacillati</taxon>
        <taxon>Actinomycetota</taxon>
        <taxon>Actinomycetes</taxon>
        <taxon>Micrococcales</taxon>
        <taxon>Bogoriellaceae</taxon>
        <taxon>Georgenia</taxon>
    </lineage>
</organism>
<keyword evidence="6 7" id="KW-0472">Membrane</keyword>
<dbReference type="PROSITE" id="PS00211">
    <property type="entry name" value="ABC_TRANSPORTER_1"/>
    <property type="match status" value="1"/>
</dbReference>
<dbReference type="PANTHER" id="PTHR43394:SF1">
    <property type="entry name" value="ATP-BINDING CASSETTE SUB-FAMILY B MEMBER 10, MITOCHONDRIAL"/>
    <property type="match status" value="1"/>
</dbReference>
<comment type="subcellular location">
    <subcellularLocation>
        <location evidence="1">Cell membrane</location>
        <topology evidence="1">Multi-pass membrane protein</topology>
    </subcellularLocation>
</comment>
<dbReference type="PROSITE" id="PS50929">
    <property type="entry name" value="ABC_TM1F"/>
    <property type="match status" value="1"/>
</dbReference>
<feature type="transmembrane region" description="Helical" evidence="7">
    <location>
        <begin position="142"/>
        <end position="160"/>
    </location>
</feature>
<evidence type="ECO:0000256" key="7">
    <source>
        <dbReference type="SAM" id="Phobius"/>
    </source>
</evidence>
<dbReference type="InterPro" id="IPR039421">
    <property type="entry name" value="Type_1_exporter"/>
</dbReference>
<proteinExistence type="predicted"/>
<dbReference type="InterPro" id="IPR027417">
    <property type="entry name" value="P-loop_NTPase"/>
</dbReference>
<dbReference type="InterPro" id="IPR003593">
    <property type="entry name" value="AAA+_ATPase"/>
</dbReference>
<dbReference type="SUPFAM" id="SSF52540">
    <property type="entry name" value="P-loop containing nucleoside triphosphate hydrolases"/>
    <property type="match status" value="1"/>
</dbReference>
<evidence type="ECO:0000313" key="10">
    <source>
        <dbReference type="EMBL" id="QDB80838.1"/>
    </source>
</evidence>
<evidence type="ECO:0000313" key="11">
    <source>
        <dbReference type="Proteomes" id="UP000313948"/>
    </source>
</evidence>
<feature type="domain" description="ABC transporter" evidence="8">
    <location>
        <begin position="346"/>
        <end position="586"/>
    </location>
</feature>
<name>A0ABX5VRH4_9MICO</name>
<dbReference type="SMART" id="SM00382">
    <property type="entry name" value="AAA"/>
    <property type="match status" value="1"/>
</dbReference>
<dbReference type="GO" id="GO:0005524">
    <property type="term" value="F:ATP binding"/>
    <property type="evidence" value="ECO:0007669"/>
    <property type="project" value="UniProtKB-KW"/>
</dbReference>
<dbReference type="SUPFAM" id="SSF90123">
    <property type="entry name" value="ABC transporter transmembrane region"/>
    <property type="match status" value="1"/>
</dbReference>
<dbReference type="InterPro" id="IPR003439">
    <property type="entry name" value="ABC_transporter-like_ATP-bd"/>
</dbReference>
<reference evidence="10 11" key="1">
    <citation type="submission" date="2019-05" db="EMBL/GenBank/DDBJ databases">
        <title>Georgenia *** sp. nov., and Georgenia *** sp. nov., isolated from the intestinal contents of plateau pika (Ochotona curzoniae) in the Qinghai-Tibet plateau of China.</title>
        <authorList>
            <person name="Tian Z."/>
        </authorList>
    </citation>
    <scope>NUCLEOTIDE SEQUENCE [LARGE SCALE GENOMIC DNA]</scope>
    <source>
        <strain evidence="10 11">Z294</strain>
    </source>
</reference>
<gene>
    <name evidence="10" type="ORF">FE251_13070</name>
</gene>
<feature type="transmembrane region" description="Helical" evidence="7">
    <location>
        <begin position="63"/>
        <end position="81"/>
    </location>
</feature>
<keyword evidence="11" id="KW-1185">Reference proteome</keyword>
<evidence type="ECO:0000259" key="9">
    <source>
        <dbReference type="PROSITE" id="PS50929"/>
    </source>
</evidence>
<evidence type="ECO:0000256" key="6">
    <source>
        <dbReference type="ARBA" id="ARBA00023136"/>
    </source>
</evidence>
<sequence length="598" mass="65067">MGRLWRLLRRSTQLVWGAGRSLFLGLLVVQVLAALVLAGQVLIVESFLSAVLTLGPGDGVPTSLLLATLGLAGLMALATLLDAVRGRFSRYLGESVARRTYQDVLDAATGVSLRYFESAAFYDRLQRVEAAATSRPFQVTQALLGIVGGLTATVGVGAVLVGIHPVLLPLLLLGGLPLILTNRRESRLEFGFTVDQTPHQRRRAYLSYLLTTREEAKEVRAFDLGRPLRARFDELYAAYLADLARHLRRRLTLSTMGNLGSAVVLTGTLLVLVRLIGDGAVSVAQAGAAIVAIRMLQGQVQTLLRSTQSIFEAGLFLHDVDEFMALGTVARDEEAGAPAPEGFEEISVEDVRFTYPGSEAEALRGVDLRIRRGQVVALVGENGSGKTTLAKILAGLYDPTDGAVRWDGRDTREYSRVSVRERVAVIFQDFVRYAFTARENIAFGRYADGPDDERVAEAAARSGAAGFLTALPQGYDTVLSRIFKGGRDLSGGQWQRVAIARAFYRDAELMILDEPTAALDPRAESRLYESLRAVLAGRTAVFISHRFSSVRSADVIYVLDEGRVVESGSHTELMARDGMYAELFRLQAAAYLDAPARE</sequence>
<evidence type="ECO:0000256" key="4">
    <source>
        <dbReference type="ARBA" id="ARBA00022840"/>
    </source>
</evidence>
<dbReference type="Pfam" id="PF00005">
    <property type="entry name" value="ABC_tran"/>
    <property type="match status" value="1"/>
</dbReference>
<keyword evidence="4 10" id="KW-0067">ATP-binding</keyword>
<evidence type="ECO:0000256" key="3">
    <source>
        <dbReference type="ARBA" id="ARBA00022741"/>
    </source>
</evidence>
<dbReference type="PROSITE" id="PS50893">
    <property type="entry name" value="ABC_TRANSPORTER_2"/>
    <property type="match status" value="1"/>
</dbReference>
<keyword evidence="2 7" id="KW-0812">Transmembrane</keyword>
<dbReference type="InterPro" id="IPR036640">
    <property type="entry name" value="ABC1_TM_sf"/>
</dbReference>
<evidence type="ECO:0000256" key="1">
    <source>
        <dbReference type="ARBA" id="ARBA00004651"/>
    </source>
</evidence>
<feature type="transmembrane region" description="Helical" evidence="7">
    <location>
        <begin position="21"/>
        <end position="43"/>
    </location>
</feature>
<protein>
    <submittedName>
        <fullName evidence="10">ABC transporter ATP-binding protein</fullName>
    </submittedName>
</protein>
<dbReference type="Gene3D" id="1.20.1560.10">
    <property type="entry name" value="ABC transporter type 1, transmembrane domain"/>
    <property type="match status" value="1"/>
</dbReference>
<dbReference type="Gene3D" id="3.40.50.300">
    <property type="entry name" value="P-loop containing nucleotide triphosphate hydrolases"/>
    <property type="match status" value="1"/>
</dbReference>
<dbReference type="PANTHER" id="PTHR43394">
    <property type="entry name" value="ATP-DEPENDENT PERMEASE MDL1, MITOCHONDRIAL"/>
    <property type="match status" value="1"/>
</dbReference>